<name>A0ABT0FVG7_9ACTN</name>
<evidence type="ECO:0000313" key="2">
    <source>
        <dbReference type="EMBL" id="MCK2216327.1"/>
    </source>
</evidence>
<dbReference type="RefSeq" id="WP_242382588.1">
    <property type="nucleotide sequence ID" value="NZ_JAKRKC020000001.1"/>
</dbReference>
<dbReference type="EMBL" id="JAKRKC020000001">
    <property type="protein sequence ID" value="MCK2216327.1"/>
    <property type="molecule type" value="Genomic_DNA"/>
</dbReference>
<keyword evidence="1" id="KW-1133">Transmembrane helix</keyword>
<keyword evidence="1" id="KW-0812">Transmembrane</keyword>
<evidence type="ECO:0000313" key="3">
    <source>
        <dbReference type="Proteomes" id="UP001317259"/>
    </source>
</evidence>
<proteinExistence type="predicted"/>
<dbReference type="Proteomes" id="UP001317259">
    <property type="component" value="Unassembled WGS sequence"/>
</dbReference>
<keyword evidence="3" id="KW-1185">Reference proteome</keyword>
<reference evidence="2 3" key="1">
    <citation type="submission" date="2022-04" db="EMBL/GenBank/DDBJ databases">
        <title>Genome draft of Actinomadura sp. ATCC 31491.</title>
        <authorList>
            <person name="Shi X."/>
            <person name="Du Y."/>
        </authorList>
    </citation>
    <scope>NUCLEOTIDE SEQUENCE [LARGE SCALE GENOMIC DNA]</scope>
    <source>
        <strain evidence="2 3">ATCC 31491</strain>
    </source>
</reference>
<organism evidence="2 3">
    <name type="scientific">Actinomadura luzonensis</name>
    <dbReference type="NCBI Taxonomy" id="2805427"/>
    <lineage>
        <taxon>Bacteria</taxon>
        <taxon>Bacillati</taxon>
        <taxon>Actinomycetota</taxon>
        <taxon>Actinomycetes</taxon>
        <taxon>Streptosporangiales</taxon>
        <taxon>Thermomonosporaceae</taxon>
        <taxon>Actinomadura</taxon>
    </lineage>
</organism>
<evidence type="ECO:0000256" key="1">
    <source>
        <dbReference type="SAM" id="Phobius"/>
    </source>
</evidence>
<feature type="transmembrane region" description="Helical" evidence="1">
    <location>
        <begin position="52"/>
        <end position="71"/>
    </location>
</feature>
<comment type="caution">
    <text evidence="2">The sequence shown here is derived from an EMBL/GenBank/DDBJ whole genome shotgun (WGS) entry which is preliminary data.</text>
</comment>
<gene>
    <name evidence="2" type="ORF">MF672_021345</name>
</gene>
<accession>A0ABT0FVG7</accession>
<sequence length="142" mass="14381">MGVERDDDEWPGGGFSEWRRSCDGLAEWERAAGPRGAARAAGRRGRRWRRRVVVSGALVVAVLCLAASWAAPALTPPAPPAGPAPGSGRFPLGGAPVAVGEWAWLPAGGTCRRDGETGGSWSVADLLGLGSGGAQPAADAAA</sequence>
<protein>
    <submittedName>
        <fullName evidence="2">Uncharacterized protein</fullName>
    </submittedName>
</protein>
<keyword evidence="1" id="KW-0472">Membrane</keyword>